<reference evidence="3 4" key="1">
    <citation type="submission" date="2018-10" db="EMBL/GenBank/DDBJ databases">
        <title>Natrarchaeobius chitinivorans gen. nov., sp. nov., and Natrarchaeobius haloalkaliphilus sp. nov., alkaliphilic, chitin-utilizing haloarchaea from hypersaline alkaline lakes.</title>
        <authorList>
            <person name="Sorokin D.Y."/>
            <person name="Elcheninov A.G."/>
            <person name="Kostrikina N.A."/>
            <person name="Bale N.J."/>
            <person name="Sinninghe Damste J.S."/>
            <person name="Khijniak T.V."/>
            <person name="Kublanov I.V."/>
            <person name="Toshchakov S.V."/>
        </authorList>
    </citation>
    <scope>NUCLEOTIDE SEQUENCE [LARGE SCALE GENOMIC DNA]</scope>
    <source>
        <strain evidence="3 4">AArcht-Sl</strain>
    </source>
</reference>
<evidence type="ECO:0000313" key="4">
    <source>
        <dbReference type="Proteomes" id="UP000273828"/>
    </source>
</evidence>
<feature type="domain" description="Thaumarchaeal output" evidence="2">
    <location>
        <begin position="22"/>
        <end position="185"/>
    </location>
</feature>
<feature type="region of interest" description="Disordered" evidence="1">
    <location>
        <begin position="1"/>
        <end position="25"/>
    </location>
</feature>
<name>A0A3N6P9J9_9EURY</name>
<dbReference type="RefSeq" id="WP_124176794.1">
    <property type="nucleotide sequence ID" value="NZ_REFY01000001.1"/>
</dbReference>
<organism evidence="3 4">
    <name type="scientific">Natrarchaeobius halalkaliphilus</name>
    <dbReference type="NCBI Taxonomy" id="1679091"/>
    <lineage>
        <taxon>Archaea</taxon>
        <taxon>Methanobacteriati</taxon>
        <taxon>Methanobacteriota</taxon>
        <taxon>Stenosarchaea group</taxon>
        <taxon>Halobacteria</taxon>
        <taxon>Halobacteriales</taxon>
        <taxon>Natrialbaceae</taxon>
        <taxon>Natrarchaeobius</taxon>
    </lineage>
</organism>
<comment type="caution">
    <text evidence="3">The sequence shown here is derived from an EMBL/GenBank/DDBJ whole genome shotgun (WGS) entry which is preliminary data.</text>
</comment>
<dbReference type="EMBL" id="REFY01000001">
    <property type="protein sequence ID" value="RQG92915.1"/>
    <property type="molecule type" value="Genomic_DNA"/>
</dbReference>
<evidence type="ECO:0000313" key="3">
    <source>
        <dbReference type="EMBL" id="RQG92915.1"/>
    </source>
</evidence>
<gene>
    <name evidence="3" type="ORF">EA462_01450</name>
</gene>
<protein>
    <recommendedName>
        <fullName evidence="2">Thaumarchaeal output domain-containing protein</fullName>
    </recommendedName>
</protein>
<feature type="region of interest" description="Disordered" evidence="1">
    <location>
        <begin position="101"/>
        <end position="120"/>
    </location>
</feature>
<evidence type="ECO:0000259" key="2">
    <source>
        <dbReference type="Pfam" id="PF18551"/>
    </source>
</evidence>
<dbReference type="AlphaFoldDB" id="A0A3N6P9J9"/>
<dbReference type="OrthoDB" id="11504at2157"/>
<dbReference type="Proteomes" id="UP000273828">
    <property type="component" value="Unassembled WGS sequence"/>
</dbReference>
<dbReference type="InterPro" id="IPR040572">
    <property type="entry name" value="TackOD1"/>
</dbReference>
<evidence type="ECO:0000256" key="1">
    <source>
        <dbReference type="SAM" id="MobiDB-lite"/>
    </source>
</evidence>
<dbReference type="Pfam" id="PF18551">
    <property type="entry name" value="TackOD1"/>
    <property type="match status" value="1"/>
</dbReference>
<keyword evidence="4" id="KW-1185">Reference proteome</keyword>
<accession>A0A3N6P9J9</accession>
<sequence>MSRLQDGTHDAFDPVIDETGDVSYPPVEHHLDQRDGKAIDFLRAMADRGVLSSEFEYKVYVCPDCSAEGMQYTTGCPHCESVHATREAAVVHPVCGETLGTDPRADADNTVEGQDEERADGQESLYCQNCDEELPPEDLKRDHQYRCHGCNAGFDSPTHRLWCWDCRHTCPPTDAREQPLYRYRLTATGDRWVVEQVDGRRSLAETFEARGYETAVDTTVPTSSGDERSVHVYAEDDLLDDRIVAGVHDSPTPADVEHLVEAARETDARPVILSTDGAADERAAELLDAESVTVVRATGGELSRVHGISERSRGDNRVLEWLGSFVPSSASRR</sequence>
<feature type="compositionally biased region" description="Basic and acidic residues" evidence="1">
    <location>
        <begin position="1"/>
        <end position="12"/>
    </location>
</feature>
<proteinExistence type="predicted"/>